<dbReference type="EMBL" id="JARYMX010000005">
    <property type="protein sequence ID" value="KAJ9550008.1"/>
    <property type="molecule type" value="Genomic_DNA"/>
</dbReference>
<dbReference type="PANTHER" id="PTHR10996:SF268">
    <property type="entry name" value="GLYOXYLATE_HYDROXYPYRUVATE REDUCTASE HPR3"/>
    <property type="match status" value="1"/>
</dbReference>
<dbReference type="InterPro" id="IPR006139">
    <property type="entry name" value="D-isomer_2_OHA_DH_cat_dom"/>
</dbReference>
<dbReference type="Proteomes" id="UP001172457">
    <property type="component" value="Chromosome 5"/>
</dbReference>
<dbReference type="GO" id="GO:0016618">
    <property type="term" value="F:hydroxypyruvate reductase [NAD(P)H] activity"/>
    <property type="evidence" value="ECO:0007669"/>
    <property type="project" value="TreeGrafter"/>
</dbReference>
<evidence type="ECO:0000256" key="2">
    <source>
        <dbReference type="ARBA" id="ARBA00023002"/>
    </source>
</evidence>
<protein>
    <submittedName>
        <fullName evidence="7">Uncharacterized protein</fullName>
    </submittedName>
</protein>
<dbReference type="PANTHER" id="PTHR10996">
    <property type="entry name" value="2-HYDROXYACID DEHYDROGENASE-RELATED"/>
    <property type="match status" value="1"/>
</dbReference>
<dbReference type="Pfam" id="PF00389">
    <property type="entry name" value="2-Hacid_dh"/>
    <property type="match status" value="1"/>
</dbReference>
<keyword evidence="8" id="KW-1185">Reference proteome</keyword>
<keyword evidence="1" id="KW-0521">NADP</keyword>
<dbReference type="InterPro" id="IPR006140">
    <property type="entry name" value="D-isomer_DH_NAD-bd"/>
</dbReference>
<evidence type="ECO:0000259" key="6">
    <source>
        <dbReference type="Pfam" id="PF02826"/>
    </source>
</evidence>
<dbReference type="InterPro" id="IPR050223">
    <property type="entry name" value="D-isomer_2-hydroxyacid_DH"/>
</dbReference>
<sequence>MADFQPPQSITTTKNNLPIAIVHHTPIFNLSSFPWILEIVNPIDASDPLFSIHGPSARAVIVLGRSPLKSEHLDQYPSVEIVIGTSAGIDHIDLAECRRRNIKVTGAGDAFSEDAADYAVALLLDVLRRVSAADRYVRNRLWPVNGEYPLGNKLGGKRVGIVGLGSIGMMVGKRLEPFGCTIAYTSRNKKSQIPYVFYSTVLELATVSDALILCCALTDKTHHVVNREVLTAMGKKGILVNIGRGAIVDEKELVKLLVEGEFGGAGLDVYEKEPEVPKELFTMDNVVLSPHKAVLTPESFEALRNVVIGNLKAFFSNKPLLSEVNPTN</sequence>
<dbReference type="Pfam" id="PF02826">
    <property type="entry name" value="2-Hacid_dh_C"/>
    <property type="match status" value="1"/>
</dbReference>
<dbReference type="GO" id="GO:0051287">
    <property type="term" value="F:NAD binding"/>
    <property type="evidence" value="ECO:0007669"/>
    <property type="project" value="InterPro"/>
</dbReference>
<proteinExistence type="inferred from homology"/>
<dbReference type="GO" id="GO:0030267">
    <property type="term" value="F:glyoxylate reductase (NADPH) activity"/>
    <property type="evidence" value="ECO:0007669"/>
    <property type="project" value="TreeGrafter"/>
</dbReference>
<name>A0AA38T460_9ASTR</name>
<comment type="similarity">
    <text evidence="4">Belongs to the D-isomer specific 2-hydroxyacid dehydrogenase family.</text>
</comment>
<gene>
    <name evidence="7" type="ORF">OSB04_022551</name>
</gene>
<dbReference type="FunFam" id="3.40.50.720:FF:000213">
    <property type="entry name" value="Putative 2-hydroxyacid dehydrogenase"/>
    <property type="match status" value="1"/>
</dbReference>
<dbReference type="InterPro" id="IPR036291">
    <property type="entry name" value="NAD(P)-bd_dom_sf"/>
</dbReference>
<evidence type="ECO:0000256" key="1">
    <source>
        <dbReference type="ARBA" id="ARBA00022857"/>
    </source>
</evidence>
<evidence type="ECO:0000313" key="7">
    <source>
        <dbReference type="EMBL" id="KAJ9550008.1"/>
    </source>
</evidence>
<comment type="caution">
    <text evidence="7">The sequence shown here is derived from an EMBL/GenBank/DDBJ whole genome shotgun (WGS) entry which is preliminary data.</text>
</comment>
<reference evidence="7" key="1">
    <citation type="submission" date="2023-03" db="EMBL/GenBank/DDBJ databases">
        <title>Chromosome-scale reference genome and RAD-based genetic map of yellow starthistle (Centaurea solstitialis) reveal putative structural variation and QTLs associated with invader traits.</title>
        <authorList>
            <person name="Reatini B."/>
            <person name="Cang F.A."/>
            <person name="Jiang Q."/>
            <person name="Mckibben M.T.W."/>
            <person name="Barker M.S."/>
            <person name="Rieseberg L.H."/>
            <person name="Dlugosch K.M."/>
        </authorList>
    </citation>
    <scope>NUCLEOTIDE SEQUENCE</scope>
    <source>
        <strain evidence="7">CAN-66</strain>
        <tissue evidence="7">Leaf</tissue>
    </source>
</reference>
<keyword evidence="3" id="KW-0520">NAD</keyword>
<keyword evidence="2 4" id="KW-0560">Oxidoreductase</keyword>
<feature type="domain" description="D-isomer specific 2-hydroxyacid dehydrogenase NAD-binding" evidence="6">
    <location>
        <begin position="120"/>
        <end position="293"/>
    </location>
</feature>
<organism evidence="7 8">
    <name type="scientific">Centaurea solstitialis</name>
    <name type="common">yellow star-thistle</name>
    <dbReference type="NCBI Taxonomy" id="347529"/>
    <lineage>
        <taxon>Eukaryota</taxon>
        <taxon>Viridiplantae</taxon>
        <taxon>Streptophyta</taxon>
        <taxon>Embryophyta</taxon>
        <taxon>Tracheophyta</taxon>
        <taxon>Spermatophyta</taxon>
        <taxon>Magnoliopsida</taxon>
        <taxon>eudicotyledons</taxon>
        <taxon>Gunneridae</taxon>
        <taxon>Pentapetalae</taxon>
        <taxon>asterids</taxon>
        <taxon>campanulids</taxon>
        <taxon>Asterales</taxon>
        <taxon>Asteraceae</taxon>
        <taxon>Carduoideae</taxon>
        <taxon>Cardueae</taxon>
        <taxon>Centaureinae</taxon>
        <taxon>Centaurea</taxon>
    </lineage>
</organism>
<dbReference type="AlphaFoldDB" id="A0AA38T460"/>
<dbReference type="SUPFAM" id="SSF51735">
    <property type="entry name" value="NAD(P)-binding Rossmann-fold domains"/>
    <property type="match status" value="1"/>
</dbReference>
<dbReference type="GO" id="GO:0005829">
    <property type="term" value="C:cytosol"/>
    <property type="evidence" value="ECO:0007669"/>
    <property type="project" value="TreeGrafter"/>
</dbReference>
<evidence type="ECO:0000256" key="3">
    <source>
        <dbReference type="ARBA" id="ARBA00023027"/>
    </source>
</evidence>
<dbReference type="CDD" id="cd12156">
    <property type="entry name" value="HPPR"/>
    <property type="match status" value="1"/>
</dbReference>
<evidence type="ECO:0000256" key="4">
    <source>
        <dbReference type="RuleBase" id="RU003719"/>
    </source>
</evidence>
<evidence type="ECO:0000313" key="8">
    <source>
        <dbReference type="Proteomes" id="UP001172457"/>
    </source>
</evidence>
<dbReference type="Gene3D" id="3.40.50.720">
    <property type="entry name" value="NAD(P)-binding Rossmann-like Domain"/>
    <property type="match status" value="2"/>
</dbReference>
<dbReference type="SUPFAM" id="SSF52283">
    <property type="entry name" value="Formate/glycerate dehydrogenase catalytic domain-like"/>
    <property type="match status" value="1"/>
</dbReference>
<feature type="domain" description="D-isomer specific 2-hydroxyacid dehydrogenase catalytic" evidence="5">
    <location>
        <begin position="56"/>
        <end position="325"/>
    </location>
</feature>
<accession>A0AA38T460</accession>
<evidence type="ECO:0000259" key="5">
    <source>
        <dbReference type="Pfam" id="PF00389"/>
    </source>
</evidence>